<evidence type="ECO:0000259" key="2">
    <source>
        <dbReference type="Pfam" id="PF00561"/>
    </source>
</evidence>
<proteinExistence type="predicted"/>
<sequence length="284" mass="31030">MSDTPDGFDHVMREVAPGVRLHAVIGGSGPAVVLLHGWPQTWHEWRPIMPELARTRTVVAVDLKGAGRSSKPLTGYDKVTMAHELDALRAQLGFDTVQVVGHDIGAMVAYAWAATCRDTVTHLGFLDAPLPGAAVWDGIFADPMTWHFPFHMNRDMPEFLIHGREHGYVEAFLRGRATNHGAITDEEIGLYARSLAQPGATRATLEWYRAFPQDAEDNRTLAKEPLTIPVLALGGADRWGPRIVDMLREFATDVTGGSIPECGHWVVAERPGAVLAALDTFLTG</sequence>
<protein>
    <submittedName>
        <fullName evidence="3">Pimeloyl-ACP methyl ester carboxylesterase</fullName>
    </submittedName>
</protein>
<dbReference type="InterPro" id="IPR029058">
    <property type="entry name" value="AB_hydrolase_fold"/>
</dbReference>
<dbReference type="OrthoDB" id="3507586at2"/>
<dbReference type="PANTHER" id="PTHR43329">
    <property type="entry name" value="EPOXIDE HYDROLASE"/>
    <property type="match status" value="1"/>
</dbReference>
<dbReference type="AlphaFoldDB" id="A0A561SZQ0"/>
<keyword evidence="1" id="KW-0378">Hydrolase</keyword>
<dbReference type="Pfam" id="PF00561">
    <property type="entry name" value="Abhydrolase_1"/>
    <property type="match status" value="1"/>
</dbReference>
<dbReference type="InterPro" id="IPR000073">
    <property type="entry name" value="AB_hydrolase_1"/>
</dbReference>
<evidence type="ECO:0000313" key="4">
    <source>
        <dbReference type="Proteomes" id="UP000321261"/>
    </source>
</evidence>
<dbReference type="PRINTS" id="PR00412">
    <property type="entry name" value="EPOXHYDRLASE"/>
</dbReference>
<dbReference type="EMBL" id="VIWU01000001">
    <property type="protein sequence ID" value="TWF80333.1"/>
    <property type="molecule type" value="Genomic_DNA"/>
</dbReference>
<evidence type="ECO:0000256" key="1">
    <source>
        <dbReference type="ARBA" id="ARBA00022801"/>
    </source>
</evidence>
<keyword evidence="4" id="KW-1185">Reference proteome</keyword>
<name>A0A561SZQ0_9PSEU</name>
<accession>A0A561SZQ0</accession>
<feature type="domain" description="AB hydrolase-1" evidence="2">
    <location>
        <begin position="30"/>
        <end position="269"/>
    </location>
</feature>
<gene>
    <name evidence="3" type="ORF">FHX44_116276</name>
</gene>
<dbReference type="RefSeq" id="WP_147259029.1">
    <property type="nucleotide sequence ID" value="NZ_VIWU01000001.1"/>
</dbReference>
<evidence type="ECO:0000313" key="3">
    <source>
        <dbReference type="EMBL" id="TWF80333.1"/>
    </source>
</evidence>
<reference evidence="3 4" key="1">
    <citation type="submission" date="2019-06" db="EMBL/GenBank/DDBJ databases">
        <title>Sequencing the genomes of 1000 actinobacteria strains.</title>
        <authorList>
            <person name="Klenk H.-P."/>
        </authorList>
    </citation>
    <scope>NUCLEOTIDE SEQUENCE [LARGE SCALE GENOMIC DNA]</scope>
    <source>
        <strain evidence="3 4">DSM 45671</strain>
    </source>
</reference>
<organism evidence="3 4">
    <name type="scientific">Pseudonocardia hierapolitana</name>
    <dbReference type="NCBI Taxonomy" id="1128676"/>
    <lineage>
        <taxon>Bacteria</taxon>
        <taxon>Bacillati</taxon>
        <taxon>Actinomycetota</taxon>
        <taxon>Actinomycetes</taxon>
        <taxon>Pseudonocardiales</taxon>
        <taxon>Pseudonocardiaceae</taxon>
        <taxon>Pseudonocardia</taxon>
    </lineage>
</organism>
<dbReference type="Gene3D" id="3.40.50.1820">
    <property type="entry name" value="alpha/beta hydrolase"/>
    <property type="match status" value="1"/>
</dbReference>
<dbReference type="SUPFAM" id="SSF53474">
    <property type="entry name" value="alpha/beta-Hydrolases"/>
    <property type="match status" value="1"/>
</dbReference>
<comment type="caution">
    <text evidence="3">The sequence shown here is derived from an EMBL/GenBank/DDBJ whole genome shotgun (WGS) entry which is preliminary data.</text>
</comment>
<dbReference type="GO" id="GO:0016787">
    <property type="term" value="F:hydrolase activity"/>
    <property type="evidence" value="ECO:0007669"/>
    <property type="project" value="UniProtKB-KW"/>
</dbReference>
<dbReference type="InterPro" id="IPR000639">
    <property type="entry name" value="Epox_hydrolase-like"/>
</dbReference>
<dbReference type="Proteomes" id="UP000321261">
    <property type="component" value="Unassembled WGS sequence"/>
</dbReference>